<accession>A0AAD1U9H8</accession>
<name>A0AAD1U9H8_EUPCR</name>
<reference evidence="2" key="1">
    <citation type="submission" date="2023-07" db="EMBL/GenBank/DDBJ databases">
        <authorList>
            <consortium name="AG Swart"/>
            <person name="Singh M."/>
            <person name="Singh A."/>
            <person name="Seah K."/>
            <person name="Emmerich C."/>
        </authorList>
    </citation>
    <scope>NUCLEOTIDE SEQUENCE</scope>
    <source>
        <strain evidence="2">DP1</strain>
    </source>
</reference>
<dbReference type="AlphaFoldDB" id="A0AAD1U9H8"/>
<evidence type="ECO:0000313" key="2">
    <source>
        <dbReference type="EMBL" id="CAI2364581.1"/>
    </source>
</evidence>
<proteinExistence type="predicted"/>
<evidence type="ECO:0000313" key="3">
    <source>
        <dbReference type="Proteomes" id="UP001295684"/>
    </source>
</evidence>
<organism evidence="2 3">
    <name type="scientific">Euplotes crassus</name>
    <dbReference type="NCBI Taxonomy" id="5936"/>
    <lineage>
        <taxon>Eukaryota</taxon>
        <taxon>Sar</taxon>
        <taxon>Alveolata</taxon>
        <taxon>Ciliophora</taxon>
        <taxon>Intramacronucleata</taxon>
        <taxon>Spirotrichea</taxon>
        <taxon>Hypotrichia</taxon>
        <taxon>Euplotida</taxon>
        <taxon>Euplotidae</taxon>
        <taxon>Moneuplotes</taxon>
    </lineage>
</organism>
<keyword evidence="3" id="KW-1185">Reference proteome</keyword>
<evidence type="ECO:0000256" key="1">
    <source>
        <dbReference type="SAM" id="MobiDB-lite"/>
    </source>
</evidence>
<feature type="region of interest" description="Disordered" evidence="1">
    <location>
        <begin position="238"/>
        <end position="269"/>
    </location>
</feature>
<gene>
    <name evidence="2" type="ORF">ECRASSUSDP1_LOCUS5926</name>
</gene>
<dbReference type="EMBL" id="CAMPGE010005737">
    <property type="protein sequence ID" value="CAI2364581.1"/>
    <property type="molecule type" value="Genomic_DNA"/>
</dbReference>
<protein>
    <submittedName>
        <fullName evidence="2">Uncharacterized protein</fullName>
    </submittedName>
</protein>
<sequence>MLEDQAYKPNLQVISTTLQLQSQVPKEGTFTVKNHRAGSQTVCCSVATSPKGSNVSNSCITRIVVSRKDKKTLNRGANSENRKPLNSTVNSFYARDKQAQIKMTKADFKSNLRQSRSNIHEIDGEDEHTSFDRFSNFKENTIHRKRSSTYQGLKIFDLSSFVGNNLFHDQRSTNLKIKGIRFAQKRIQIPLQAISHNPKSKKWHKKPLKFDFYQHLKHKSPKPPAFQNYLNATNIQTFMPKTPSKPKPSSLHHAQNSQSPHPKELTKNP</sequence>
<comment type="caution">
    <text evidence="2">The sequence shown here is derived from an EMBL/GenBank/DDBJ whole genome shotgun (WGS) entry which is preliminary data.</text>
</comment>
<dbReference type="Proteomes" id="UP001295684">
    <property type="component" value="Unassembled WGS sequence"/>
</dbReference>